<dbReference type="Proteomes" id="UP001153269">
    <property type="component" value="Unassembled WGS sequence"/>
</dbReference>
<dbReference type="AlphaFoldDB" id="A0A9N7Z9S6"/>
<gene>
    <name evidence="1" type="ORF">PLEPLA_LOCUS43797</name>
</gene>
<reference evidence="1" key="1">
    <citation type="submission" date="2020-03" db="EMBL/GenBank/DDBJ databases">
        <authorList>
            <person name="Weist P."/>
        </authorList>
    </citation>
    <scope>NUCLEOTIDE SEQUENCE</scope>
</reference>
<proteinExistence type="predicted"/>
<name>A0A9N7Z9S6_PLEPL</name>
<protein>
    <submittedName>
        <fullName evidence="1">Uncharacterized protein</fullName>
    </submittedName>
</protein>
<comment type="caution">
    <text evidence="1">The sequence shown here is derived from an EMBL/GenBank/DDBJ whole genome shotgun (WGS) entry which is preliminary data.</text>
</comment>
<evidence type="ECO:0000313" key="2">
    <source>
        <dbReference type="Proteomes" id="UP001153269"/>
    </source>
</evidence>
<accession>A0A9N7Z9S6</accession>
<evidence type="ECO:0000313" key="1">
    <source>
        <dbReference type="EMBL" id="CAB1456016.1"/>
    </source>
</evidence>
<organism evidence="1 2">
    <name type="scientific">Pleuronectes platessa</name>
    <name type="common">European plaice</name>
    <dbReference type="NCBI Taxonomy" id="8262"/>
    <lineage>
        <taxon>Eukaryota</taxon>
        <taxon>Metazoa</taxon>
        <taxon>Chordata</taxon>
        <taxon>Craniata</taxon>
        <taxon>Vertebrata</taxon>
        <taxon>Euteleostomi</taxon>
        <taxon>Actinopterygii</taxon>
        <taxon>Neopterygii</taxon>
        <taxon>Teleostei</taxon>
        <taxon>Neoteleostei</taxon>
        <taxon>Acanthomorphata</taxon>
        <taxon>Carangaria</taxon>
        <taxon>Pleuronectiformes</taxon>
        <taxon>Pleuronectoidei</taxon>
        <taxon>Pleuronectidae</taxon>
        <taxon>Pleuronectes</taxon>
    </lineage>
</organism>
<keyword evidence="2" id="KW-1185">Reference proteome</keyword>
<sequence>MRKISPKNPHQHLTTVAHRWKYRLIRAEPRGRRTGERLPERRRFEITSRLTRSWQLQISGLLLHRRAEPNHPNRRESTQQPTPLLVQVCHNRARRGIVRKKTPGRTTRCAPQVLD</sequence>
<dbReference type="EMBL" id="CADEAL010004281">
    <property type="protein sequence ID" value="CAB1456016.1"/>
    <property type="molecule type" value="Genomic_DNA"/>
</dbReference>